<feature type="compositionally biased region" description="Low complexity" evidence="1">
    <location>
        <begin position="161"/>
        <end position="232"/>
    </location>
</feature>
<keyword evidence="2" id="KW-1133">Transmembrane helix</keyword>
<keyword evidence="3" id="KW-0732">Signal</keyword>
<feature type="signal peptide" evidence="3">
    <location>
        <begin position="1"/>
        <end position="37"/>
    </location>
</feature>
<feature type="compositionally biased region" description="Low complexity" evidence="1">
    <location>
        <begin position="254"/>
        <end position="276"/>
    </location>
</feature>
<evidence type="ECO:0000256" key="3">
    <source>
        <dbReference type="SAM" id="SignalP"/>
    </source>
</evidence>
<sequence length="348" mass="33611">MRAPFSGAPKASLTSKALTACAAATLALGLGVGTASALPPGGAKASTPGTSSTVSSSVSEHGVISFTLSGFPANAVVSVKVDDGNLCPSDAAQGACVVHQQKSDGNGNVSGSFVLPDVGPGTHTLRFLASGEKRDKDGKYLGTEAYSNRSPEFTVVGEGGSDNSSSNSSGSSSSRGSSSSKSNGGSSNGGSNSNNSDSADDAQGSNDSNESSSNGGSNGSSNGSAGGAAEAETVYTDADGNTITKEEYDRLNSEADSSGTTSGSSNASSAPSASADAQKKKATASASASSSAVARGTASSPSASASGAANTASTVQTVTYGAAFPWIGVVVLGVSIVGAAALLLTRKR</sequence>
<name>A0A291DHB5_9MICC</name>
<gene>
    <name evidence="4" type="ORF">CO690_09010</name>
</gene>
<evidence type="ECO:0000256" key="1">
    <source>
        <dbReference type="SAM" id="MobiDB-lite"/>
    </source>
</evidence>
<feature type="compositionally biased region" description="Basic and acidic residues" evidence="1">
    <location>
        <begin position="244"/>
        <end position="253"/>
    </location>
</feature>
<reference evidence="5" key="1">
    <citation type="submission" date="2017-09" db="EMBL/GenBank/DDBJ databases">
        <title>FDA dAtabase for Regulatory Grade micrObial Sequences (FDA-ARGOS): Supporting development and validation of Infectious Disease Dx tests.</title>
        <authorList>
            <person name="Minogue T."/>
            <person name="Wolcott M."/>
            <person name="Wasieloski L."/>
            <person name="Aguilar W."/>
            <person name="Moore D."/>
            <person name="Tallon L."/>
            <person name="Sadzewicz L."/>
            <person name="Ott S."/>
            <person name="Zhao X."/>
            <person name="Nagaraj S."/>
            <person name="Vavikolanu K."/>
            <person name="Aluvathingal J."/>
            <person name="Nadendla S."/>
            <person name="Sichtig H."/>
        </authorList>
    </citation>
    <scope>NUCLEOTIDE SEQUENCE [LARGE SCALE GENOMIC DNA]</scope>
    <source>
        <strain evidence="5">FDAARGOS_369</strain>
    </source>
</reference>
<feature type="transmembrane region" description="Helical" evidence="2">
    <location>
        <begin position="323"/>
        <end position="344"/>
    </location>
</feature>
<dbReference type="AlphaFoldDB" id="A0A291DHB5"/>
<feature type="compositionally biased region" description="Low complexity" evidence="1">
    <location>
        <begin position="283"/>
        <end position="311"/>
    </location>
</feature>
<dbReference type="EMBL" id="CP023510">
    <property type="protein sequence ID" value="ATF63804.1"/>
    <property type="molecule type" value="Genomic_DNA"/>
</dbReference>
<protein>
    <submittedName>
        <fullName evidence="4">Plasmid partitioning protein</fullName>
    </submittedName>
</protein>
<keyword evidence="2" id="KW-0472">Membrane</keyword>
<evidence type="ECO:0000313" key="4">
    <source>
        <dbReference type="EMBL" id="ATF63804.1"/>
    </source>
</evidence>
<feature type="region of interest" description="Disordered" evidence="1">
    <location>
        <begin position="151"/>
        <end position="311"/>
    </location>
</feature>
<feature type="chain" id="PRO_5039517283" evidence="3">
    <location>
        <begin position="38"/>
        <end position="348"/>
    </location>
</feature>
<proteinExistence type="predicted"/>
<organism evidence="4 5">
    <name type="scientific">Rothia mucilaginosa</name>
    <dbReference type="NCBI Taxonomy" id="43675"/>
    <lineage>
        <taxon>Bacteria</taxon>
        <taxon>Bacillati</taxon>
        <taxon>Actinomycetota</taxon>
        <taxon>Actinomycetes</taxon>
        <taxon>Micrococcales</taxon>
        <taxon>Micrococcaceae</taxon>
        <taxon>Rothia</taxon>
    </lineage>
</organism>
<evidence type="ECO:0000313" key="5">
    <source>
        <dbReference type="Proteomes" id="UP000218628"/>
    </source>
</evidence>
<evidence type="ECO:0000256" key="2">
    <source>
        <dbReference type="SAM" id="Phobius"/>
    </source>
</evidence>
<dbReference type="Proteomes" id="UP000218628">
    <property type="component" value="Chromosome"/>
</dbReference>
<keyword evidence="2" id="KW-0812">Transmembrane</keyword>
<dbReference type="RefSeq" id="WP_070599784.1">
    <property type="nucleotide sequence ID" value="NZ_CP023510.1"/>
</dbReference>
<accession>A0A291DHB5</accession>